<dbReference type="SMART" id="SM00421">
    <property type="entry name" value="HTH_LUXR"/>
    <property type="match status" value="1"/>
</dbReference>
<evidence type="ECO:0000259" key="4">
    <source>
        <dbReference type="PROSITE" id="PS50043"/>
    </source>
</evidence>
<proteinExistence type="predicted"/>
<accession>A0ABX1SP06</accession>
<evidence type="ECO:0000256" key="2">
    <source>
        <dbReference type="ARBA" id="ARBA00023125"/>
    </source>
</evidence>
<dbReference type="InterPro" id="IPR016032">
    <property type="entry name" value="Sig_transdc_resp-reg_C-effctor"/>
</dbReference>
<evidence type="ECO:0000313" key="6">
    <source>
        <dbReference type="Proteomes" id="UP000820669"/>
    </source>
</evidence>
<dbReference type="SUPFAM" id="SSF46894">
    <property type="entry name" value="C-terminal effector domain of the bipartite response regulators"/>
    <property type="match status" value="1"/>
</dbReference>
<dbReference type="Pfam" id="PF00196">
    <property type="entry name" value="GerE"/>
    <property type="match status" value="1"/>
</dbReference>
<dbReference type="Gene3D" id="1.10.10.10">
    <property type="entry name" value="Winged helix-like DNA-binding domain superfamily/Winged helix DNA-binding domain"/>
    <property type="match status" value="1"/>
</dbReference>
<gene>
    <name evidence="5" type="ORF">HF526_31890</name>
</gene>
<dbReference type="InterPro" id="IPR000792">
    <property type="entry name" value="Tscrpt_reg_LuxR_C"/>
</dbReference>
<keyword evidence="6" id="KW-1185">Reference proteome</keyword>
<dbReference type="SUPFAM" id="SSF55781">
    <property type="entry name" value="GAF domain-like"/>
    <property type="match status" value="1"/>
</dbReference>
<dbReference type="Proteomes" id="UP000820669">
    <property type="component" value="Unassembled WGS sequence"/>
</dbReference>
<reference evidence="5 6" key="1">
    <citation type="submission" date="2020-04" db="EMBL/GenBank/DDBJ databases">
        <authorList>
            <person name="Klaysubun C."/>
            <person name="Duangmal K."/>
            <person name="Lipun K."/>
        </authorList>
    </citation>
    <scope>NUCLEOTIDE SEQUENCE [LARGE SCALE GENOMIC DNA]</scope>
    <source>
        <strain evidence="5 6">K10HN5</strain>
    </source>
</reference>
<dbReference type="PROSITE" id="PS50043">
    <property type="entry name" value="HTH_LUXR_2"/>
    <property type="match status" value="1"/>
</dbReference>
<dbReference type="PANTHER" id="PTHR44688:SF16">
    <property type="entry name" value="DNA-BINDING TRANSCRIPTIONAL ACTIVATOR DEVR_DOSR"/>
    <property type="match status" value="1"/>
</dbReference>
<keyword evidence="3" id="KW-0804">Transcription</keyword>
<dbReference type="EMBL" id="JAAXLA010000105">
    <property type="protein sequence ID" value="NMI01864.1"/>
    <property type="molecule type" value="Genomic_DNA"/>
</dbReference>
<evidence type="ECO:0000256" key="3">
    <source>
        <dbReference type="ARBA" id="ARBA00023163"/>
    </source>
</evidence>
<evidence type="ECO:0000313" key="5">
    <source>
        <dbReference type="EMBL" id="NMI01864.1"/>
    </source>
</evidence>
<feature type="domain" description="HTH luxR-type" evidence="4">
    <location>
        <begin position="264"/>
        <end position="329"/>
    </location>
</feature>
<dbReference type="InterPro" id="IPR036388">
    <property type="entry name" value="WH-like_DNA-bd_sf"/>
</dbReference>
<keyword evidence="1" id="KW-0805">Transcription regulation</keyword>
<organism evidence="5 6">
    <name type="scientific">Pseudonocardia acidicola</name>
    <dbReference type="NCBI Taxonomy" id="2724939"/>
    <lineage>
        <taxon>Bacteria</taxon>
        <taxon>Bacillati</taxon>
        <taxon>Actinomycetota</taxon>
        <taxon>Actinomycetes</taxon>
        <taxon>Pseudonocardiales</taxon>
        <taxon>Pseudonocardiaceae</taxon>
        <taxon>Pseudonocardia</taxon>
    </lineage>
</organism>
<keyword evidence="2" id="KW-0238">DNA-binding</keyword>
<name>A0ABX1SP06_9PSEU</name>
<dbReference type="CDD" id="cd06170">
    <property type="entry name" value="LuxR_C_like"/>
    <property type="match status" value="1"/>
</dbReference>
<dbReference type="PROSITE" id="PS00622">
    <property type="entry name" value="HTH_LUXR_1"/>
    <property type="match status" value="1"/>
</dbReference>
<dbReference type="RefSeq" id="WP_169385376.1">
    <property type="nucleotide sequence ID" value="NZ_JAAXLA010000105.1"/>
</dbReference>
<comment type="caution">
    <text evidence="5">The sequence shown here is derived from an EMBL/GenBank/DDBJ whole genome shotgun (WGS) entry which is preliminary data.</text>
</comment>
<dbReference type="Gene3D" id="3.30.450.80">
    <property type="entry name" value="Transcription factor LuxR-like, autoinducer-binding domain"/>
    <property type="match status" value="1"/>
</dbReference>
<dbReference type="InterPro" id="IPR036693">
    <property type="entry name" value="TF_LuxR_autoind-bd_dom_sf"/>
</dbReference>
<evidence type="ECO:0000256" key="1">
    <source>
        <dbReference type="ARBA" id="ARBA00023015"/>
    </source>
</evidence>
<protein>
    <submittedName>
        <fullName evidence="5">Helix-turn-helix transcriptional regulator</fullName>
    </submittedName>
</protein>
<dbReference type="PRINTS" id="PR00038">
    <property type="entry name" value="HTHLUXR"/>
</dbReference>
<dbReference type="PANTHER" id="PTHR44688">
    <property type="entry name" value="DNA-BINDING TRANSCRIPTIONAL ACTIVATOR DEVR_DOSR"/>
    <property type="match status" value="1"/>
</dbReference>
<sequence>MTVDPKIRLTTRSFDSVSRIAGIAASGAPADARTEEILDELQRVFPFDAGILSAVDPVDPDRRRPIVVRGYPDSFTDYLVSPEWHAECVAPFGVARTGWPVRERDLPIDPMSLRGVAEYGRPAGLYEGLLSALITPEGQHTGFLMLSWSSDEPPSEEACAVVGCVSLALANMIDPLQSARALAAVLDDDTIAIGLRPDGTVARLRGTPDEALIGLNSPVRLIVERALAGGRTSVSFLWPRPGGGWHHCRAFRCRDALVVLTFRRLDDVHGLTRRELEVLRSLAGGHSNSDIAGQLSVTTRTVRAHVEHIFVKLEVTTRSAAVARAVAEGLLLPRRAGAVPR</sequence>